<dbReference type="Proteomes" id="UP000238801">
    <property type="component" value="Unassembled WGS sequence"/>
</dbReference>
<feature type="chain" id="PRO_5015431726" evidence="1">
    <location>
        <begin position="20"/>
        <end position="162"/>
    </location>
</feature>
<comment type="caution">
    <text evidence="2">The sequence shown here is derived from an EMBL/GenBank/DDBJ whole genome shotgun (WGS) entry which is preliminary data.</text>
</comment>
<evidence type="ECO:0000256" key="1">
    <source>
        <dbReference type="SAM" id="SignalP"/>
    </source>
</evidence>
<feature type="signal peptide" evidence="1">
    <location>
        <begin position="1"/>
        <end position="19"/>
    </location>
</feature>
<dbReference type="RefSeq" id="WP_170073286.1">
    <property type="nucleotide sequence ID" value="NZ_PVTT01000002.1"/>
</dbReference>
<dbReference type="Pfam" id="PF06347">
    <property type="entry name" value="SH3_4"/>
    <property type="match status" value="2"/>
</dbReference>
<dbReference type="EMBL" id="PVTT01000002">
    <property type="protein sequence ID" value="PRY92653.1"/>
    <property type="molecule type" value="Genomic_DNA"/>
</dbReference>
<dbReference type="AlphaFoldDB" id="A0A2T0X122"/>
<keyword evidence="1" id="KW-0732">Signal</keyword>
<keyword evidence="3" id="KW-1185">Reference proteome</keyword>
<evidence type="ECO:0000313" key="2">
    <source>
        <dbReference type="EMBL" id="PRY92653.1"/>
    </source>
</evidence>
<organism evidence="2 3">
    <name type="scientific">Hasllibacter halocynthiae</name>
    <dbReference type="NCBI Taxonomy" id="595589"/>
    <lineage>
        <taxon>Bacteria</taxon>
        <taxon>Pseudomonadati</taxon>
        <taxon>Pseudomonadota</taxon>
        <taxon>Alphaproteobacteria</taxon>
        <taxon>Rhodobacterales</taxon>
        <taxon>Roseobacteraceae</taxon>
        <taxon>Hasllibacter</taxon>
    </lineage>
</organism>
<reference evidence="2 3" key="1">
    <citation type="submission" date="2018-03" db="EMBL/GenBank/DDBJ databases">
        <title>Genomic Encyclopedia of Archaeal and Bacterial Type Strains, Phase II (KMG-II): from individual species to whole genera.</title>
        <authorList>
            <person name="Goeker M."/>
        </authorList>
    </citation>
    <scope>NUCLEOTIDE SEQUENCE [LARGE SCALE GENOMIC DNA]</scope>
    <source>
        <strain evidence="2 3">DSM 29318</strain>
    </source>
</reference>
<accession>A0A2T0X122</accession>
<dbReference type="InterPro" id="IPR010466">
    <property type="entry name" value="DUF1058"/>
</dbReference>
<gene>
    <name evidence="2" type="ORF">BCF33_1506</name>
</gene>
<dbReference type="Gene3D" id="2.30.30.40">
    <property type="entry name" value="SH3 Domains"/>
    <property type="match status" value="1"/>
</dbReference>
<name>A0A2T0X122_9RHOB</name>
<sequence>MRARIIALVLALVAGTAPAEPAEGPVTGLPMPRFVSLKAGEANARRGPSTAHAVDWVFRRAGMPLEVVAEYEHWRRVRDIDGVGGWVHYALLSGVRTAIVLDDLAAMRTHPGGGREVARLEAGVVVRVPECAPVHCRVRVAGQTGWLPAGALWGVRPGETFD</sequence>
<evidence type="ECO:0000313" key="3">
    <source>
        <dbReference type="Proteomes" id="UP000238801"/>
    </source>
</evidence>
<proteinExistence type="predicted"/>
<protein>
    <submittedName>
        <fullName evidence="2">SH3-like domain-containing protein</fullName>
    </submittedName>
</protein>